<dbReference type="InterPro" id="IPR050085">
    <property type="entry name" value="AGPR"/>
</dbReference>
<dbReference type="GO" id="GO:0051287">
    <property type="term" value="F:NAD binding"/>
    <property type="evidence" value="ECO:0007669"/>
    <property type="project" value="InterPro"/>
</dbReference>
<comment type="pathway">
    <text evidence="5">Amino-acid biosynthesis; L-arginine biosynthesis; N(2)-acetyl-L-ornithine from L-glutamate: step 3/4.</text>
</comment>
<dbReference type="Pfam" id="PF01118">
    <property type="entry name" value="Semialdhyde_dh"/>
    <property type="match status" value="1"/>
</dbReference>
<dbReference type="GO" id="GO:0006526">
    <property type="term" value="P:L-arginine biosynthetic process"/>
    <property type="evidence" value="ECO:0007669"/>
    <property type="project" value="UniProtKB-UniRule"/>
</dbReference>
<dbReference type="Gene3D" id="3.30.360.10">
    <property type="entry name" value="Dihydrodipicolinate Reductase, domain 2"/>
    <property type="match status" value="1"/>
</dbReference>
<dbReference type="OrthoDB" id="372053at2157"/>
<comment type="similarity">
    <text evidence="5">Belongs to the NAGSA dehydrogenase family. Type 1 subfamily.</text>
</comment>
<dbReference type="EMBL" id="CP010070">
    <property type="protein sequence ID" value="AIZ56218.1"/>
    <property type="molecule type" value="Genomic_DNA"/>
</dbReference>
<evidence type="ECO:0000259" key="7">
    <source>
        <dbReference type="SMART" id="SM00859"/>
    </source>
</evidence>
<dbReference type="KEGG" id="mear:Mpt1_c03200"/>
<evidence type="ECO:0000256" key="6">
    <source>
        <dbReference type="PROSITE-ProRule" id="PRU10010"/>
    </source>
</evidence>
<dbReference type="PANTHER" id="PTHR32338:SF10">
    <property type="entry name" value="N-ACETYL-GAMMA-GLUTAMYL-PHOSPHATE REDUCTASE, CHLOROPLASTIC-RELATED"/>
    <property type="match status" value="1"/>
</dbReference>
<dbReference type="InterPro" id="IPR023013">
    <property type="entry name" value="AGPR_AS"/>
</dbReference>
<name>A0A0A7LB41_9ARCH</name>
<dbReference type="HAMAP" id="MF_00150">
    <property type="entry name" value="ArgC_type1"/>
    <property type="match status" value="1"/>
</dbReference>
<evidence type="ECO:0000256" key="2">
    <source>
        <dbReference type="ARBA" id="ARBA00022605"/>
    </source>
</evidence>
<dbReference type="PROSITE" id="PS01224">
    <property type="entry name" value="ARGC"/>
    <property type="match status" value="1"/>
</dbReference>
<dbReference type="EC" id="1.2.1.38" evidence="5"/>
<organism evidence="8 9">
    <name type="scientific">Candidatus Methanoplasma termitum</name>
    <dbReference type="NCBI Taxonomy" id="1577791"/>
    <lineage>
        <taxon>Archaea</taxon>
        <taxon>Methanobacteriati</taxon>
        <taxon>Thermoplasmatota</taxon>
        <taxon>Thermoplasmata</taxon>
        <taxon>Methanomassiliicoccales</taxon>
        <taxon>Methanomassiliicoccaceae</taxon>
        <taxon>Candidatus Methanoplasma</taxon>
    </lineage>
</organism>
<sequence>MDKVGIIGGTGYTGSELSRMLCTHPEVELAALTSRQNAGKKVSELQTFLKGYSDIRFTEKISDTKDLDLVFVATPHGVAMDEVPQLMESGVKVIDLSGDYRLRDKAEYAKWYGHEQTDAKNLKSSVYGLPEFFRSKIKNADLVANPGCYATSIILACTPLVKAGVVETDIIADAKSGTSGAGMVPSARLHHPFCGESLIPYSVGTHRHTPEIEQTIGDITKGGVKVTMVPQLLPIVRGILSSCYMNLKKDMSDEEIAKIFEKQYGEEHFVHYVKEPSIRAVVGSNHAHVGSNVIGNKVVAFGVLDNLVKGASGQAVQCMNLMLGIKETTGIDTPGLGV</sequence>
<evidence type="ECO:0000313" key="8">
    <source>
        <dbReference type="EMBL" id="AIZ56218.1"/>
    </source>
</evidence>
<dbReference type="InterPro" id="IPR058924">
    <property type="entry name" value="AGPR_dimerisation_dom"/>
</dbReference>
<dbReference type="GO" id="GO:0003942">
    <property type="term" value="F:N-acetyl-gamma-glutamyl-phosphate reductase activity"/>
    <property type="evidence" value="ECO:0007669"/>
    <property type="project" value="UniProtKB-UniRule"/>
</dbReference>
<dbReference type="UniPathway" id="UPA00068">
    <property type="reaction ID" value="UER00108"/>
</dbReference>
<dbReference type="CDD" id="cd17895">
    <property type="entry name" value="AGPR_1_N"/>
    <property type="match status" value="1"/>
</dbReference>
<dbReference type="Gene3D" id="3.40.50.720">
    <property type="entry name" value="NAD(P)-binding Rossmann-like Domain"/>
    <property type="match status" value="1"/>
</dbReference>
<comment type="function">
    <text evidence="5">Catalyzes the NADPH-dependent reduction of N-acetyl-5-glutamyl phosphate to yield N-acetyl-L-glutamate 5-semialdehyde.</text>
</comment>
<gene>
    <name evidence="5" type="primary">argC</name>
    <name evidence="8" type="ORF">Mpt1_c03200</name>
</gene>
<dbReference type="InterPro" id="IPR036291">
    <property type="entry name" value="NAD(P)-bd_dom_sf"/>
</dbReference>
<comment type="subcellular location">
    <subcellularLocation>
        <location evidence="5">Cytoplasm</location>
    </subcellularLocation>
</comment>
<evidence type="ECO:0000256" key="1">
    <source>
        <dbReference type="ARBA" id="ARBA00022571"/>
    </source>
</evidence>
<dbReference type="STRING" id="1577791.Mpt1_c03200"/>
<keyword evidence="4 5" id="KW-0560">Oxidoreductase</keyword>
<keyword evidence="1 5" id="KW-0055">Arginine biosynthesis</keyword>
<dbReference type="PANTHER" id="PTHR32338">
    <property type="entry name" value="N-ACETYL-GAMMA-GLUTAMYL-PHOSPHATE REDUCTASE, CHLOROPLASTIC-RELATED-RELATED"/>
    <property type="match status" value="1"/>
</dbReference>
<dbReference type="Pfam" id="PF22698">
    <property type="entry name" value="Semialdhyde_dhC_1"/>
    <property type="match status" value="1"/>
</dbReference>
<proteinExistence type="inferred from homology"/>
<dbReference type="HOGENOM" id="CLU_006384_0_1_2"/>
<dbReference type="InterPro" id="IPR000534">
    <property type="entry name" value="Semialdehyde_DH_NAD-bd"/>
</dbReference>
<evidence type="ECO:0000256" key="3">
    <source>
        <dbReference type="ARBA" id="ARBA00022857"/>
    </source>
</evidence>
<dbReference type="Proteomes" id="UP000030787">
    <property type="component" value="Chromosome"/>
</dbReference>
<dbReference type="CDD" id="cd23934">
    <property type="entry name" value="AGPR_1_C"/>
    <property type="match status" value="1"/>
</dbReference>
<dbReference type="RefSeq" id="WP_048111560.1">
    <property type="nucleotide sequence ID" value="NZ_CP010070.1"/>
</dbReference>
<dbReference type="GO" id="GO:0070401">
    <property type="term" value="F:NADP+ binding"/>
    <property type="evidence" value="ECO:0007669"/>
    <property type="project" value="InterPro"/>
</dbReference>
<keyword evidence="9" id="KW-1185">Reference proteome</keyword>
<comment type="catalytic activity">
    <reaction evidence="5">
        <text>N-acetyl-L-glutamate 5-semialdehyde + phosphate + NADP(+) = N-acetyl-L-glutamyl 5-phosphate + NADPH + H(+)</text>
        <dbReference type="Rhea" id="RHEA:21588"/>
        <dbReference type="ChEBI" id="CHEBI:15378"/>
        <dbReference type="ChEBI" id="CHEBI:29123"/>
        <dbReference type="ChEBI" id="CHEBI:43474"/>
        <dbReference type="ChEBI" id="CHEBI:57783"/>
        <dbReference type="ChEBI" id="CHEBI:57936"/>
        <dbReference type="ChEBI" id="CHEBI:58349"/>
        <dbReference type="EC" id="1.2.1.38"/>
    </reaction>
</comment>
<dbReference type="AlphaFoldDB" id="A0A0A7LB41"/>
<keyword evidence="3 5" id="KW-0521">NADP</keyword>
<dbReference type="GeneID" id="24817991"/>
<dbReference type="SMART" id="SM00859">
    <property type="entry name" value="Semialdhyde_dh"/>
    <property type="match status" value="1"/>
</dbReference>
<dbReference type="GO" id="GO:0005737">
    <property type="term" value="C:cytoplasm"/>
    <property type="evidence" value="ECO:0007669"/>
    <property type="project" value="UniProtKB-SubCell"/>
</dbReference>
<feature type="domain" description="Semialdehyde dehydrogenase NAD-binding" evidence="7">
    <location>
        <begin position="3"/>
        <end position="140"/>
    </location>
</feature>
<keyword evidence="2 5" id="KW-0028">Amino-acid biosynthesis</keyword>
<evidence type="ECO:0000256" key="5">
    <source>
        <dbReference type="HAMAP-Rule" id="MF_00150"/>
    </source>
</evidence>
<accession>A0A0A7LB41</accession>
<dbReference type="SUPFAM" id="SSF51735">
    <property type="entry name" value="NAD(P)-binding Rossmann-fold domains"/>
    <property type="match status" value="1"/>
</dbReference>
<protein>
    <recommendedName>
        <fullName evidence="5">N-acetyl-gamma-glutamyl-phosphate reductase</fullName>
        <shortName evidence="5">AGPR</shortName>
        <ecNumber evidence="5">1.2.1.38</ecNumber>
    </recommendedName>
    <alternativeName>
        <fullName evidence="5">N-acetyl-glutamate semialdehyde dehydrogenase</fullName>
        <shortName evidence="5">NAGSA dehydrogenase</shortName>
    </alternativeName>
</protein>
<feature type="active site" evidence="5 6">
    <location>
        <position position="148"/>
    </location>
</feature>
<dbReference type="SUPFAM" id="SSF55347">
    <property type="entry name" value="Glyceraldehyde-3-phosphate dehydrogenase-like, C-terminal domain"/>
    <property type="match status" value="1"/>
</dbReference>
<keyword evidence="5" id="KW-0963">Cytoplasm</keyword>
<reference evidence="8 9" key="1">
    <citation type="journal article" date="2014" name="Appl. Environ. Microbiol.">
        <title>Comparative Genome Analysis of 'Candidatus Methanoplasma termitum' Indicates a New Mode of Energy Metabolism in the Seventh Order of Methanogens.</title>
        <authorList>
            <person name="Lang K."/>
            <person name="Schuldes J."/>
            <person name="Klingl A."/>
            <person name="Poehlein A."/>
            <person name="Daniel R."/>
            <person name="Brune A."/>
        </authorList>
    </citation>
    <scope>NUCLEOTIDE SEQUENCE [LARGE SCALE GENOMIC DNA]</scope>
    <source>
        <strain evidence="9">Mpt1</strain>
    </source>
</reference>
<evidence type="ECO:0000256" key="4">
    <source>
        <dbReference type="ARBA" id="ARBA00023002"/>
    </source>
</evidence>
<evidence type="ECO:0000313" key="9">
    <source>
        <dbReference type="Proteomes" id="UP000030787"/>
    </source>
</evidence>
<dbReference type="NCBIfam" id="TIGR01850">
    <property type="entry name" value="argC"/>
    <property type="match status" value="1"/>
</dbReference>
<dbReference type="InterPro" id="IPR000706">
    <property type="entry name" value="AGPR_type-1"/>
</dbReference>